<accession>A0ABP6LIW6</accession>
<organism evidence="4 5">
    <name type="scientific">Gordonia defluvii</name>
    <dbReference type="NCBI Taxonomy" id="283718"/>
    <lineage>
        <taxon>Bacteria</taxon>
        <taxon>Bacillati</taxon>
        <taxon>Actinomycetota</taxon>
        <taxon>Actinomycetes</taxon>
        <taxon>Mycobacteriales</taxon>
        <taxon>Gordoniaceae</taxon>
        <taxon>Gordonia</taxon>
    </lineage>
</organism>
<gene>
    <name evidence="4" type="ORF">GCM10010528_27030</name>
</gene>
<dbReference type="InterPro" id="IPR050109">
    <property type="entry name" value="HTH-type_TetR-like_transc_reg"/>
</dbReference>
<dbReference type="PANTHER" id="PTHR30055">
    <property type="entry name" value="HTH-TYPE TRANSCRIPTIONAL REGULATOR RUTR"/>
    <property type="match status" value="1"/>
</dbReference>
<evidence type="ECO:0000313" key="4">
    <source>
        <dbReference type="EMBL" id="GAA3046444.1"/>
    </source>
</evidence>
<dbReference type="Gene3D" id="1.10.357.10">
    <property type="entry name" value="Tetracycline Repressor, domain 2"/>
    <property type="match status" value="1"/>
</dbReference>
<dbReference type="InterPro" id="IPR001647">
    <property type="entry name" value="HTH_TetR"/>
</dbReference>
<dbReference type="Pfam" id="PF00440">
    <property type="entry name" value="TetR_N"/>
    <property type="match status" value="1"/>
</dbReference>
<dbReference type="PRINTS" id="PR00455">
    <property type="entry name" value="HTHTETR"/>
</dbReference>
<name>A0ABP6LIW6_9ACTN</name>
<evidence type="ECO:0000259" key="3">
    <source>
        <dbReference type="PROSITE" id="PS50977"/>
    </source>
</evidence>
<evidence type="ECO:0000256" key="2">
    <source>
        <dbReference type="PROSITE-ProRule" id="PRU00335"/>
    </source>
</evidence>
<dbReference type="PANTHER" id="PTHR30055:SF209">
    <property type="entry name" value="POSSIBLE TRANSCRIPTIONAL REGULATORY PROTEIN (PROBABLY TETR-FAMILY)"/>
    <property type="match status" value="1"/>
</dbReference>
<reference evidence="5" key="1">
    <citation type="journal article" date="2019" name="Int. J. Syst. Evol. Microbiol.">
        <title>The Global Catalogue of Microorganisms (GCM) 10K type strain sequencing project: providing services to taxonomists for standard genome sequencing and annotation.</title>
        <authorList>
            <consortium name="The Broad Institute Genomics Platform"/>
            <consortium name="The Broad Institute Genome Sequencing Center for Infectious Disease"/>
            <person name="Wu L."/>
            <person name="Ma J."/>
        </authorList>
    </citation>
    <scope>NUCLEOTIDE SEQUENCE [LARGE SCALE GENOMIC DNA]</scope>
    <source>
        <strain evidence="5">JCM 14234</strain>
    </source>
</reference>
<dbReference type="EMBL" id="BAAAVS010000056">
    <property type="protein sequence ID" value="GAA3046444.1"/>
    <property type="molecule type" value="Genomic_DNA"/>
</dbReference>
<dbReference type="Proteomes" id="UP001501035">
    <property type="component" value="Unassembled WGS sequence"/>
</dbReference>
<dbReference type="PROSITE" id="PS50977">
    <property type="entry name" value="HTH_TETR_2"/>
    <property type="match status" value="1"/>
</dbReference>
<proteinExistence type="predicted"/>
<keyword evidence="1 2" id="KW-0238">DNA-binding</keyword>
<dbReference type="SUPFAM" id="SSF46689">
    <property type="entry name" value="Homeodomain-like"/>
    <property type="match status" value="1"/>
</dbReference>
<evidence type="ECO:0000256" key="1">
    <source>
        <dbReference type="ARBA" id="ARBA00023125"/>
    </source>
</evidence>
<sequence length="197" mass="21235">MGNDLLAQRDERADAAQNRAKLLDAAARLVALHGAAAVTMDEVARAAGVGKGTVFRRFGSRTGLMRALVDHDERILQQGFLFGPPPLGPGGPPLTRLLAYGRARLEHTLAHRDILAEAIAPDVIQRFTMPVMMTSTIHVRMLLTELGVARPEVTALAIEAPLQADAARFLTEAEGLTGDEIVQQWEQMVISLLGADD</sequence>
<protein>
    <submittedName>
        <fullName evidence="4">TetR/AcrR family transcriptional regulator</fullName>
    </submittedName>
</protein>
<feature type="DNA-binding region" description="H-T-H motif" evidence="2">
    <location>
        <begin position="39"/>
        <end position="58"/>
    </location>
</feature>
<feature type="domain" description="HTH tetR-type" evidence="3">
    <location>
        <begin position="16"/>
        <end position="76"/>
    </location>
</feature>
<comment type="caution">
    <text evidence="4">The sequence shown here is derived from an EMBL/GenBank/DDBJ whole genome shotgun (WGS) entry which is preliminary data.</text>
</comment>
<keyword evidence="5" id="KW-1185">Reference proteome</keyword>
<dbReference type="InterPro" id="IPR009057">
    <property type="entry name" value="Homeodomain-like_sf"/>
</dbReference>
<evidence type="ECO:0000313" key="5">
    <source>
        <dbReference type="Proteomes" id="UP001501035"/>
    </source>
</evidence>